<sequence length="320" mass="36373">MIEHGFEIIDFHSHFPVPTDFSGRQSPGPENEKHEHLTRARSEESEEILLDYAQKLRAEWRLAHGFDAPETEEMSDDELAEKWSKEVDRYGIDKVVFVTGGGNERLANIVSRYPDKFIGFAHHNPHEKGADNLLRKSVNEMGLRGYKIIAPALDTPIDHPSAYPTWEAAADLEIPVLIHFGVLGGGGGVSHHVNMSPLSLHDVARDFASVQFVIPHLGCGYVRELLHLMWSCPNVHVDTSGSNQWIRWMPEEITVKSLLRKYLETVGHERIIFGSDSSWFPRGFSVRYFEDQVRDLRELNVSPDQMEAIFNGNARKLLKL</sequence>
<feature type="domain" description="Amidohydrolase-related" evidence="3">
    <location>
        <begin position="9"/>
        <end position="320"/>
    </location>
</feature>
<keyword evidence="1" id="KW-0456">Lyase</keyword>
<evidence type="ECO:0000256" key="2">
    <source>
        <dbReference type="SAM" id="MobiDB-lite"/>
    </source>
</evidence>
<proteinExistence type="predicted"/>
<dbReference type="GO" id="GO:0019748">
    <property type="term" value="P:secondary metabolic process"/>
    <property type="evidence" value="ECO:0007669"/>
    <property type="project" value="TreeGrafter"/>
</dbReference>
<dbReference type="GO" id="GO:0005737">
    <property type="term" value="C:cytoplasm"/>
    <property type="evidence" value="ECO:0007669"/>
    <property type="project" value="TreeGrafter"/>
</dbReference>
<organism evidence="4">
    <name type="scientific">marine metagenome</name>
    <dbReference type="NCBI Taxonomy" id="408172"/>
    <lineage>
        <taxon>unclassified sequences</taxon>
        <taxon>metagenomes</taxon>
        <taxon>ecological metagenomes</taxon>
    </lineage>
</organism>
<name>A0A381VLE2_9ZZZZ</name>
<dbReference type="EMBL" id="UINC01009171">
    <property type="protein sequence ID" value="SVA41149.1"/>
    <property type="molecule type" value="Genomic_DNA"/>
</dbReference>
<dbReference type="SUPFAM" id="SSF51556">
    <property type="entry name" value="Metallo-dependent hydrolases"/>
    <property type="match status" value="1"/>
</dbReference>
<dbReference type="Pfam" id="PF04909">
    <property type="entry name" value="Amidohydro_2"/>
    <property type="match status" value="1"/>
</dbReference>
<feature type="region of interest" description="Disordered" evidence="2">
    <location>
        <begin position="18"/>
        <end position="41"/>
    </location>
</feature>
<evidence type="ECO:0000259" key="3">
    <source>
        <dbReference type="Pfam" id="PF04909"/>
    </source>
</evidence>
<dbReference type="InterPro" id="IPR006680">
    <property type="entry name" value="Amidohydro-rel"/>
</dbReference>
<dbReference type="PANTHER" id="PTHR21240:SF28">
    <property type="entry name" value="ISO-OROTATE DECARBOXYLASE (EUROFUNG)"/>
    <property type="match status" value="1"/>
</dbReference>
<evidence type="ECO:0000313" key="4">
    <source>
        <dbReference type="EMBL" id="SVA41149.1"/>
    </source>
</evidence>
<accession>A0A381VLE2</accession>
<dbReference type="AlphaFoldDB" id="A0A381VLE2"/>
<dbReference type="PANTHER" id="PTHR21240">
    <property type="entry name" value="2-AMINO-3-CARBOXYLMUCONATE-6-SEMIALDEHYDE DECARBOXYLASE"/>
    <property type="match status" value="1"/>
</dbReference>
<dbReference type="GO" id="GO:0016831">
    <property type="term" value="F:carboxy-lyase activity"/>
    <property type="evidence" value="ECO:0007669"/>
    <property type="project" value="InterPro"/>
</dbReference>
<evidence type="ECO:0000256" key="1">
    <source>
        <dbReference type="ARBA" id="ARBA00023239"/>
    </source>
</evidence>
<dbReference type="InterPro" id="IPR032465">
    <property type="entry name" value="ACMSD"/>
</dbReference>
<dbReference type="InterPro" id="IPR032466">
    <property type="entry name" value="Metal_Hydrolase"/>
</dbReference>
<dbReference type="Gene3D" id="3.20.20.140">
    <property type="entry name" value="Metal-dependent hydrolases"/>
    <property type="match status" value="1"/>
</dbReference>
<protein>
    <recommendedName>
        <fullName evidence="3">Amidohydrolase-related domain-containing protein</fullName>
    </recommendedName>
</protein>
<dbReference type="GO" id="GO:0016787">
    <property type="term" value="F:hydrolase activity"/>
    <property type="evidence" value="ECO:0007669"/>
    <property type="project" value="InterPro"/>
</dbReference>
<reference evidence="4" key="1">
    <citation type="submission" date="2018-05" db="EMBL/GenBank/DDBJ databases">
        <authorList>
            <person name="Lanie J.A."/>
            <person name="Ng W.-L."/>
            <person name="Kazmierczak K.M."/>
            <person name="Andrzejewski T.M."/>
            <person name="Davidsen T.M."/>
            <person name="Wayne K.J."/>
            <person name="Tettelin H."/>
            <person name="Glass J.I."/>
            <person name="Rusch D."/>
            <person name="Podicherti R."/>
            <person name="Tsui H.-C.T."/>
            <person name="Winkler M.E."/>
        </authorList>
    </citation>
    <scope>NUCLEOTIDE SEQUENCE</scope>
</reference>
<feature type="compositionally biased region" description="Basic and acidic residues" evidence="2">
    <location>
        <begin position="30"/>
        <end position="41"/>
    </location>
</feature>
<gene>
    <name evidence="4" type="ORF">METZ01_LOCUS94003</name>
</gene>